<dbReference type="OrthoDB" id="9806643at2"/>
<dbReference type="SUPFAM" id="SSF75217">
    <property type="entry name" value="alpha/beta knot"/>
    <property type="match status" value="1"/>
</dbReference>
<comment type="caution">
    <text evidence="6">The sequence shown here is derived from an EMBL/GenBank/DDBJ whole genome shotgun (WGS) entry which is preliminary data.</text>
</comment>
<dbReference type="eggNOG" id="COG1576">
    <property type="taxonomic scope" value="Bacteria"/>
</dbReference>
<keyword evidence="1 5" id="KW-0489">Methyltransferase</keyword>
<protein>
    <recommendedName>
        <fullName evidence="5">Ribosomal RNA large subunit methyltransferase H</fullName>
        <ecNumber evidence="5">2.1.1.177</ecNumber>
    </recommendedName>
    <alternativeName>
        <fullName evidence="5">23S rRNA (pseudouridine1915-N3)-methyltransferase</fullName>
    </alternativeName>
    <alternativeName>
        <fullName evidence="5">23S rRNA m3Psi1915 methyltransferase</fullName>
    </alternativeName>
    <alternativeName>
        <fullName evidence="5">rRNA (pseudouridine-N3-)-methyltransferase RlmH</fullName>
    </alternativeName>
</protein>
<feature type="binding site" evidence="5">
    <location>
        <position position="102"/>
    </location>
    <ligand>
        <name>S-adenosyl-L-methionine</name>
        <dbReference type="ChEBI" id="CHEBI:59789"/>
    </ligand>
</feature>
<dbReference type="Pfam" id="PF02590">
    <property type="entry name" value="SPOUT_MTase"/>
    <property type="match status" value="1"/>
</dbReference>
<sequence length="154" mass="17528">MKLSVLAVGKPKDKSILKGIDSYIKRTTPNLPISLDYIQDSKGLSPEKSTERESKAILRYLTSRDHVVLLDERGSTMTSRTFSSYLFSRLKSAQGRLVFIIGGPFGFGEDVRKRSDEMLSLSPMTLTHEMCLLFFSEQIYRALMISRNTSYHHD</sequence>
<accession>D2Z3X7</accession>
<evidence type="ECO:0000256" key="2">
    <source>
        <dbReference type="ARBA" id="ARBA00022679"/>
    </source>
</evidence>
<keyword evidence="5" id="KW-0963">Cytoplasm</keyword>
<dbReference type="PANTHER" id="PTHR33603:SF1">
    <property type="entry name" value="RIBOSOMAL RNA LARGE SUBUNIT METHYLTRANSFERASE H"/>
    <property type="match status" value="1"/>
</dbReference>
<reference evidence="6 7" key="1">
    <citation type="journal article" date="2010" name="Stand. Genomic Sci.">
        <title>Permanent draft genome sequence of Dethiosulfovibrio peptidovorans type strain (SEBR 4207).</title>
        <authorList>
            <person name="Labutti K."/>
            <person name="Mayilraj S."/>
            <person name="Clum A."/>
            <person name="Lucas S."/>
            <person name="Glavina Del Rio T."/>
            <person name="Nolan M."/>
            <person name="Tice H."/>
            <person name="Cheng J.F."/>
            <person name="Pitluck S."/>
            <person name="Liolios K."/>
            <person name="Ivanova N."/>
            <person name="Mavromatis K."/>
            <person name="Mikhailova N."/>
            <person name="Pati A."/>
            <person name="Goodwin L."/>
            <person name="Chen A."/>
            <person name="Palaniappan K."/>
            <person name="Land M."/>
            <person name="Hauser L."/>
            <person name="Chang Y.J."/>
            <person name="Jeffries C.D."/>
            <person name="Rohde M."/>
            <person name="Spring S."/>
            <person name="Goker M."/>
            <person name="Woyke T."/>
            <person name="Bristow J."/>
            <person name="Eisen J.A."/>
            <person name="Markowitz V."/>
            <person name="Hugenholtz P."/>
            <person name="Kyrpides N.C."/>
            <person name="Klenk H.P."/>
            <person name="Lapidus A."/>
        </authorList>
    </citation>
    <scope>NUCLEOTIDE SEQUENCE [LARGE SCALE GENOMIC DNA]</scope>
    <source>
        <strain evidence="6 7">DSM 11002</strain>
    </source>
</reference>
<dbReference type="InterPro" id="IPR029028">
    <property type="entry name" value="Alpha/beta_knot_MTases"/>
</dbReference>
<comment type="subunit">
    <text evidence="5">Homodimer.</text>
</comment>
<dbReference type="AlphaFoldDB" id="D2Z3X7"/>
<keyword evidence="3 5" id="KW-0949">S-adenosyl-L-methionine</keyword>
<dbReference type="HAMAP" id="MF_00658">
    <property type="entry name" value="23SrRNA_methyltr_H"/>
    <property type="match status" value="1"/>
</dbReference>
<comment type="subcellular location">
    <subcellularLocation>
        <location evidence="5">Cytoplasm</location>
    </subcellularLocation>
</comment>
<comment type="catalytic activity">
    <reaction evidence="5">
        <text>pseudouridine(1915) in 23S rRNA + S-adenosyl-L-methionine = N(3)-methylpseudouridine(1915) in 23S rRNA + S-adenosyl-L-homocysteine + H(+)</text>
        <dbReference type="Rhea" id="RHEA:42752"/>
        <dbReference type="Rhea" id="RHEA-COMP:10221"/>
        <dbReference type="Rhea" id="RHEA-COMP:10222"/>
        <dbReference type="ChEBI" id="CHEBI:15378"/>
        <dbReference type="ChEBI" id="CHEBI:57856"/>
        <dbReference type="ChEBI" id="CHEBI:59789"/>
        <dbReference type="ChEBI" id="CHEBI:65314"/>
        <dbReference type="ChEBI" id="CHEBI:74486"/>
        <dbReference type="EC" id="2.1.1.177"/>
    </reaction>
</comment>
<dbReference type="STRING" id="469381.Dpep_2216"/>
<comment type="function">
    <text evidence="5">Specifically methylates the pseudouridine at position 1915 (m3Psi1915) in 23S rRNA.</text>
</comment>
<keyword evidence="5" id="KW-0698">rRNA processing</keyword>
<evidence type="ECO:0000313" key="6">
    <source>
        <dbReference type="EMBL" id="EFC92238.1"/>
    </source>
</evidence>
<dbReference type="CDD" id="cd18081">
    <property type="entry name" value="RlmH-like"/>
    <property type="match status" value="1"/>
</dbReference>
<dbReference type="EC" id="2.1.1.177" evidence="5"/>
<dbReference type="EMBL" id="ABTR02000001">
    <property type="protein sequence ID" value="EFC92238.1"/>
    <property type="molecule type" value="Genomic_DNA"/>
</dbReference>
<dbReference type="InterPro" id="IPR029026">
    <property type="entry name" value="tRNA_m1G_MTases_N"/>
</dbReference>
<dbReference type="PANTHER" id="PTHR33603">
    <property type="entry name" value="METHYLTRANSFERASE"/>
    <property type="match status" value="1"/>
</dbReference>
<dbReference type="Gene3D" id="3.40.1280.10">
    <property type="match status" value="1"/>
</dbReference>
<evidence type="ECO:0000256" key="3">
    <source>
        <dbReference type="ARBA" id="ARBA00022691"/>
    </source>
</evidence>
<dbReference type="PaxDb" id="469381-Dpep_2216"/>
<gene>
    <name evidence="5" type="primary">rlmH</name>
    <name evidence="6" type="ORF">Dpep_2216</name>
</gene>
<dbReference type="Proteomes" id="UP000006427">
    <property type="component" value="Unassembled WGS sequence"/>
</dbReference>
<feature type="binding site" evidence="5">
    <location>
        <begin position="121"/>
        <end position="126"/>
    </location>
    <ligand>
        <name>S-adenosyl-L-methionine</name>
        <dbReference type="ChEBI" id="CHEBI:59789"/>
    </ligand>
</feature>
<comment type="similarity">
    <text evidence="4 5">Belongs to the RNA methyltransferase RlmH family.</text>
</comment>
<evidence type="ECO:0000256" key="5">
    <source>
        <dbReference type="HAMAP-Rule" id="MF_00658"/>
    </source>
</evidence>
<dbReference type="RefSeq" id="WP_005662140.1">
    <property type="nucleotide sequence ID" value="NZ_ABTR02000001.1"/>
</dbReference>
<evidence type="ECO:0000256" key="1">
    <source>
        <dbReference type="ARBA" id="ARBA00022603"/>
    </source>
</evidence>
<name>D2Z3X7_9BACT</name>
<evidence type="ECO:0000313" key="7">
    <source>
        <dbReference type="Proteomes" id="UP000006427"/>
    </source>
</evidence>
<organism evidence="6 7">
    <name type="scientific">Dethiosulfovibrio peptidovorans DSM 11002</name>
    <dbReference type="NCBI Taxonomy" id="469381"/>
    <lineage>
        <taxon>Bacteria</taxon>
        <taxon>Thermotogati</taxon>
        <taxon>Synergistota</taxon>
        <taxon>Synergistia</taxon>
        <taxon>Synergistales</taxon>
        <taxon>Dethiosulfovibrionaceae</taxon>
        <taxon>Dethiosulfovibrio</taxon>
    </lineage>
</organism>
<feature type="binding site" evidence="5">
    <location>
        <position position="70"/>
    </location>
    <ligand>
        <name>S-adenosyl-L-methionine</name>
        <dbReference type="ChEBI" id="CHEBI:59789"/>
    </ligand>
</feature>
<dbReference type="InterPro" id="IPR003742">
    <property type="entry name" value="RlmH-like"/>
</dbReference>
<keyword evidence="2 5" id="KW-0808">Transferase</keyword>
<keyword evidence="7" id="KW-1185">Reference proteome</keyword>
<dbReference type="GO" id="GO:0070038">
    <property type="term" value="F:rRNA (pseudouridine-N3-)-methyltransferase activity"/>
    <property type="evidence" value="ECO:0007669"/>
    <property type="project" value="UniProtKB-UniRule"/>
</dbReference>
<dbReference type="PIRSF" id="PIRSF004505">
    <property type="entry name" value="MT_bac"/>
    <property type="match status" value="1"/>
</dbReference>
<evidence type="ECO:0000256" key="4">
    <source>
        <dbReference type="ARBA" id="ARBA00038303"/>
    </source>
</evidence>
<dbReference type="GO" id="GO:0005737">
    <property type="term" value="C:cytoplasm"/>
    <property type="evidence" value="ECO:0007669"/>
    <property type="project" value="UniProtKB-SubCell"/>
</dbReference>
<proteinExistence type="inferred from homology"/>